<evidence type="ECO:0000256" key="1">
    <source>
        <dbReference type="SAM" id="Phobius"/>
    </source>
</evidence>
<keyword evidence="1" id="KW-1133">Transmembrane helix</keyword>
<gene>
    <name evidence="2" type="ORF">SAMN05216227_104518</name>
</gene>
<name>A0A1H8LUD5_9RHOB</name>
<dbReference type="AlphaFoldDB" id="A0A1H8LUD5"/>
<keyword evidence="1" id="KW-0812">Transmembrane</keyword>
<organism evidence="2 3">
    <name type="scientific">Pseudorhodobacter antarcticus</name>
    <dbReference type="NCBI Taxonomy" id="1077947"/>
    <lineage>
        <taxon>Bacteria</taxon>
        <taxon>Pseudomonadati</taxon>
        <taxon>Pseudomonadota</taxon>
        <taxon>Alphaproteobacteria</taxon>
        <taxon>Rhodobacterales</taxon>
        <taxon>Paracoccaceae</taxon>
        <taxon>Pseudorhodobacter</taxon>
    </lineage>
</organism>
<reference evidence="2 3" key="1">
    <citation type="submission" date="2016-10" db="EMBL/GenBank/DDBJ databases">
        <authorList>
            <person name="de Groot N.N."/>
        </authorList>
    </citation>
    <scope>NUCLEOTIDE SEQUENCE [LARGE SCALE GENOMIC DNA]</scope>
    <source>
        <strain evidence="2 3">CGMCC 1.10836</strain>
    </source>
</reference>
<sequence>MQKFLGIFAFAVLLGFLGILVIHVPRLDLIAVISITVLLAGWDMVLTFCEKKD</sequence>
<dbReference type="EMBL" id="FOCO01000045">
    <property type="protein sequence ID" value="SEO08498.1"/>
    <property type="molecule type" value="Genomic_DNA"/>
</dbReference>
<dbReference type="STRING" id="1077947.SAMN05216227_104518"/>
<accession>A0A1H8LUD5</accession>
<evidence type="ECO:0000313" key="3">
    <source>
        <dbReference type="Proteomes" id="UP000183002"/>
    </source>
</evidence>
<dbReference type="Proteomes" id="UP000183002">
    <property type="component" value="Unassembled WGS sequence"/>
</dbReference>
<protein>
    <submittedName>
        <fullName evidence="2">Uncharacterized protein</fullName>
    </submittedName>
</protein>
<keyword evidence="3" id="KW-1185">Reference proteome</keyword>
<dbReference type="RefSeq" id="WP_175469319.1">
    <property type="nucleotide sequence ID" value="NZ_FOCO01000045.1"/>
</dbReference>
<keyword evidence="1" id="KW-0472">Membrane</keyword>
<evidence type="ECO:0000313" key="2">
    <source>
        <dbReference type="EMBL" id="SEO08498.1"/>
    </source>
</evidence>
<feature type="transmembrane region" description="Helical" evidence="1">
    <location>
        <begin position="7"/>
        <end position="24"/>
    </location>
</feature>
<proteinExistence type="predicted"/>
<feature type="transmembrane region" description="Helical" evidence="1">
    <location>
        <begin position="30"/>
        <end position="49"/>
    </location>
</feature>